<sequence length="333" mass="37406">MMSRQGRGTEARKEEDSSQRQGDVAETTKKSEYNRWLVKQQNVQMATEVREQQRDGIEFVKEKQRLHAAQGLTRQQAAMVQMKRATEAVEAYRQGNLSKGKEVAEEVLQWRMKEHAEKVEHQALGKSNVKAVKEDDKTKAALEAAAADRKAKAAETRKEDEQKAKELDDLKQLLSKEKLDHTSKVRAETADTVTDQAKRFFYEQRLEAAREIKQREEQLAKKRMEQKTQLQEAQDQRKNKVKSARAEASKSVQALKTQRANEAAKLREVKQQLAEVHKQNLQSTYAERSAAVKMVIAAGFVASPDAEGVHEGGLPSPTGGKGSPSTSGRPSSK</sequence>
<feature type="compositionally biased region" description="Low complexity" evidence="1">
    <location>
        <begin position="312"/>
        <end position="333"/>
    </location>
</feature>
<feature type="region of interest" description="Disordered" evidence="1">
    <location>
        <begin position="144"/>
        <end position="164"/>
    </location>
</feature>
<protein>
    <submittedName>
        <fullName evidence="2">Uncharacterized protein</fullName>
    </submittedName>
</protein>
<feature type="compositionally biased region" description="Basic and acidic residues" evidence="1">
    <location>
        <begin position="234"/>
        <end position="248"/>
    </location>
</feature>
<comment type="caution">
    <text evidence="2">The sequence shown here is derived from an EMBL/GenBank/DDBJ whole genome shotgun (WGS) entry which is preliminary data.</text>
</comment>
<dbReference type="EMBL" id="JWZX01001547">
    <property type="protein sequence ID" value="KOO33323.1"/>
    <property type="molecule type" value="Genomic_DNA"/>
</dbReference>
<keyword evidence="3" id="KW-1185">Reference proteome</keyword>
<feature type="region of interest" description="Disordered" evidence="1">
    <location>
        <begin position="217"/>
        <end position="263"/>
    </location>
</feature>
<reference evidence="3" key="1">
    <citation type="journal article" date="2015" name="PLoS Genet.">
        <title>Genome Sequence and Transcriptome Analyses of Chrysochromulina tobin: Metabolic Tools for Enhanced Algal Fitness in the Prominent Order Prymnesiales (Haptophyceae).</title>
        <authorList>
            <person name="Hovde B.T."/>
            <person name="Deodato C.R."/>
            <person name="Hunsperger H.M."/>
            <person name="Ryken S.A."/>
            <person name="Yost W."/>
            <person name="Jha R.K."/>
            <person name="Patterson J."/>
            <person name="Monnat R.J. Jr."/>
            <person name="Barlow S.B."/>
            <person name="Starkenburg S.R."/>
            <person name="Cattolico R.A."/>
        </authorList>
    </citation>
    <scope>NUCLEOTIDE SEQUENCE</scope>
    <source>
        <strain evidence="3">CCMP291</strain>
    </source>
</reference>
<gene>
    <name evidence="2" type="ORF">Ctob_006227</name>
</gene>
<evidence type="ECO:0000313" key="2">
    <source>
        <dbReference type="EMBL" id="KOO33323.1"/>
    </source>
</evidence>
<accession>A0A0M0K4L8</accession>
<evidence type="ECO:0000313" key="3">
    <source>
        <dbReference type="Proteomes" id="UP000037460"/>
    </source>
</evidence>
<feature type="region of interest" description="Disordered" evidence="1">
    <location>
        <begin position="305"/>
        <end position="333"/>
    </location>
</feature>
<name>A0A0M0K4L8_9EUKA</name>
<dbReference type="Proteomes" id="UP000037460">
    <property type="component" value="Unassembled WGS sequence"/>
</dbReference>
<organism evidence="2 3">
    <name type="scientific">Chrysochromulina tobinii</name>
    <dbReference type="NCBI Taxonomy" id="1460289"/>
    <lineage>
        <taxon>Eukaryota</taxon>
        <taxon>Haptista</taxon>
        <taxon>Haptophyta</taxon>
        <taxon>Prymnesiophyceae</taxon>
        <taxon>Prymnesiales</taxon>
        <taxon>Chrysochromulinaceae</taxon>
        <taxon>Chrysochromulina</taxon>
    </lineage>
</organism>
<feature type="compositionally biased region" description="Basic and acidic residues" evidence="1">
    <location>
        <begin position="217"/>
        <end position="226"/>
    </location>
</feature>
<proteinExistence type="predicted"/>
<evidence type="ECO:0000256" key="1">
    <source>
        <dbReference type="SAM" id="MobiDB-lite"/>
    </source>
</evidence>
<feature type="region of interest" description="Disordered" evidence="1">
    <location>
        <begin position="1"/>
        <end position="33"/>
    </location>
</feature>
<dbReference type="AlphaFoldDB" id="A0A0M0K4L8"/>
<feature type="compositionally biased region" description="Basic and acidic residues" evidence="1">
    <location>
        <begin position="7"/>
        <end position="18"/>
    </location>
</feature>
<feature type="compositionally biased region" description="Polar residues" evidence="1">
    <location>
        <begin position="250"/>
        <end position="260"/>
    </location>
</feature>